<reference evidence="2" key="7">
    <citation type="journal article" date="2005" name="Science">
        <title>The Transcriptional Landscape of the Mammalian Genome.</title>
        <authorList>
            <consortium name="The FANTOM Consortium"/>
            <consortium name="Riken Genome Exploration Research Group and Genome Science Group (Genome Network Project Core Group)"/>
        </authorList>
    </citation>
    <scope>NUCLEOTIDE SEQUENCE</scope>
    <source>
        <strain evidence="2">C57BL/6J</strain>
        <tissue evidence="2">Testis</tissue>
    </source>
</reference>
<sequence length="117" mass="12102">KRLLGRQGGVWYIAVPPGKCSPAARVCPQIVLLLGEVRRGRRASSSPPTRAEGCGGHPGRSNQQPLSRPAPPGSARPLAFPGSHQRGTRAPSLPAAGGGKRKGLLFFSLPFCGSPGC</sequence>
<feature type="non-terminal residue" evidence="2">
    <location>
        <position position="1"/>
    </location>
</feature>
<dbReference type="MGI" id="MGI:1922257">
    <property type="gene designation" value="Mindy1"/>
</dbReference>
<gene>
    <name evidence="3" type="primary">Mindy1</name>
    <name evidence="3" type="synonym">Fam63a</name>
</gene>
<name>Q9CUK7_MOUSE</name>
<reference evidence="2" key="4">
    <citation type="submission" date="2000-07" db="EMBL/GenBank/DDBJ databases">
        <authorList>
            <person name="Adachi J."/>
            <person name="Aizawa K."/>
            <person name="Akahira S."/>
            <person name="Akimura T."/>
            <person name="Arai A."/>
            <person name="Aono H."/>
            <person name="Arakawa T."/>
            <person name="Bono H."/>
            <person name="Carninci P."/>
            <person name="Fukuda S."/>
            <person name="Fukunishi Y."/>
            <person name="Furuno M."/>
            <person name="Hanagaki T."/>
            <person name="Hara A."/>
            <person name="Hayatsu N."/>
            <person name="Hiramoto K."/>
            <person name="Hiraoka T."/>
            <person name="Hori F."/>
            <person name="Imotani K."/>
            <person name="Ishii Y."/>
            <person name="Itoh M."/>
            <person name="Izawa M."/>
            <person name="Kasukawa T."/>
            <person name="Kato H."/>
            <person name="Kawai J."/>
            <person name="Kojima Y."/>
            <person name="Konno H."/>
            <person name="Kouda M."/>
            <person name="Koya S."/>
            <person name="Kurihara C."/>
            <person name="Matsuyama T."/>
            <person name="Miyazaki A."/>
            <person name="Nishi K."/>
            <person name="Nomura K."/>
            <person name="Numazaki R."/>
            <person name="Ohno M."/>
            <person name="Okazaki Y."/>
            <person name="Okido T."/>
            <person name="Owa C."/>
            <person name="Saito H."/>
            <person name="Saito R."/>
            <person name="Sakai C."/>
            <person name="Sakai K."/>
            <person name="Sano H."/>
            <person name="Sasaki D."/>
            <person name="Shibata K."/>
            <person name="Shibata Y."/>
            <person name="Shinagawa A."/>
            <person name="Shiraki T."/>
            <person name="Sogabe Y."/>
            <person name="Suzuki H."/>
            <person name="Tagami M."/>
            <person name="Tagawa A."/>
            <person name="Takahashi F."/>
            <person name="Tanaka T."/>
            <person name="Tejima Y."/>
            <person name="Toya T."/>
            <person name="Yamamura T."/>
            <person name="Yasunishi A."/>
            <person name="Yoshida K."/>
            <person name="Yoshino M."/>
            <person name="Muramatsu M."/>
            <person name="Hayashizaki Y."/>
        </authorList>
    </citation>
    <scope>NUCLEOTIDE SEQUENCE</scope>
    <source>
        <strain evidence="2">C57BL/6J</strain>
        <tissue evidence="2">Testis</tissue>
    </source>
</reference>
<reference evidence="2" key="1">
    <citation type="journal article" date="1999" name="Methods Enzymol.">
        <title>High-efficiency full-length cDNA cloning.</title>
        <authorList>
            <person name="Carninci P."/>
            <person name="Hayashizaki Y."/>
        </authorList>
    </citation>
    <scope>NUCLEOTIDE SEQUENCE</scope>
    <source>
        <strain evidence="2">C57BL/6J</strain>
        <tissue evidence="2">Testis</tissue>
    </source>
</reference>
<reference evidence="2" key="2">
    <citation type="journal article" date="2000" name="Genome Res.">
        <title>Normalization and subtraction of cap-trapper-selected cDNAs to prepare full-length cDNA libraries for rapid discovery of new genes.</title>
        <authorList>
            <person name="Carninci P."/>
            <person name="Shibata Y."/>
            <person name="Hayatsu N."/>
            <person name="Sugahara Y."/>
            <person name="Shibata K."/>
            <person name="Itoh M."/>
            <person name="Konno H."/>
            <person name="Okazaki Y."/>
            <person name="Muramatsu M."/>
            <person name="Hayashizaki Y."/>
        </authorList>
    </citation>
    <scope>NUCLEOTIDE SEQUENCE</scope>
    <source>
        <strain evidence="2">C57BL/6J</strain>
        <tissue evidence="2">Testis</tissue>
    </source>
</reference>
<dbReference type="AGR" id="MGI:1922257"/>
<evidence type="ECO:0000313" key="3">
    <source>
        <dbReference type="MGI" id="MGI:1922257"/>
    </source>
</evidence>
<accession>Q9CUK7</accession>
<dbReference type="AlphaFoldDB" id="Q9CUK7"/>
<feature type="region of interest" description="Disordered" evidence="1">
    <location>
        <begin position="38"/>
        <end position="97"/>
    </location>
</feature>
<evidence type="ECO:0000313" key="2">
    <source>
        <dbReference type="EMBL" id="BAB29934.1"/>
    </source>
</evidence>
<reference evidence="2" key="6">
    <citation type="journal article" date="2002" name="Nature">
        <title>Analysis of the mouse transcriptome based on functional annotation of 60,770 full-length cDNAs.</title>
        <authorList>
            <consortium name="The FANTOM Consortium and the RIKEN Genome Exploration Research Group Phase I and II Team"/>
        </authorList>
    </citation>
    <scope>NUCLEOTIDE SEQUENCE</scope>
    <source>
        <strain evidence="2">C57BL/6J</strain>
        <tissue evidence="2">Testis</tissue>
    </source>
</reference>
<reference evidence="2" key="8">
    <citation type="journal article" date="2005" name="Science">
        <title>Antisense Transcription in the Mammalian Transcriptome.</title>
        <authorList>
            <consortium name="RIKEN Genome Exploration Research Group and Genome Science Group (Genome Network Project Core Group) and the FANTOM Consortium"/>
        </authorList>
    </citation>
    <scope>NUCLEOTIDE SEQUENCE</scope>
    <source>
        <strain evidence="2">C57BL/6J</strain>
        <tissue evidence="2">Testis</tissue>
    </source>
</reference>
<proteinExistence type="evidence at transcript level"/>
<protein>
    <submittedName>
        <fullName evidence="2">Uncharacterized protein</fullName>
    </submittedName>
</protein>
<dbReference type="EMBL" id="AK015696">
    <property type="protein sequence ID" value="BAB29934.1"/>
    <property type="molecule type" value="mRNA"/>
</dbReference>
<reference evidence="2" key="3">
    <citation type="journal article" date="2000" name="Genome Res.">
        <title>RIKEN integrated sequence analysis (RISA) system--384-format sequencing pipeline with 384 multicapillary sequencer.</title>
        <authorList>
            <person name="Shibata K."/>
            <person name="Itoh M."/>
            <person name="Aizawa K."/>
            <person name="Nagaoka S."/>
            <person name="Sasaki N."/>
            <person name="Carninci P."/>
            <person name="Konno H."/>
            <person name="Akiyama J."/>
            <person name="Nishi K."/>
            <person name="Kitsunai T."/>
            <person name="Tashiro H."/>
            <person name="Itoh M."/>
            <person name="Sumi N."/>
            <person name="Ishii Y."/>
            <person name="Nakamura S."/>
            <person name="Hazama M."/>
            <person name="Nishine T."/>
            <person name="Harada A."/>
            <person name="Yamamoto R."/>
            <person name="Matsumoto H."/>
            <person name="Sakaguchi S."/>
            <person name="Ikegami T."/>
            <person name="Kashiwagi K."/>
            <person name="Fujiwake S."/>
            <person name="Inoue K."/>
            <person name="Togawa Y."/>
            <person name="Izawa M."/>
            <person name="Ohara E."/>
            <person name="Watahiki M."/>
            <person name="Yoneda Y."/>
            <person name="Ishikawa T."/>
            <person name="Ozawa K."/>
            <person name="Tanaka T."/>
            <person name="Matsuura S."/>
            <person name="Kawai J."/>
            <person name="Okazaki Y."/>
            <person name="Muramatsu M."/>
            <person name="Inoue Y."/>
            <person name="Kira A."/>
            <person name="Hayashizaki Y."/>
        </authorList>
    </citation>
    <scope>NUCLEOTIDE SEQUENCE</scope>
    <source>
        <strain evidence="2">C57BL/6J</strain>
        <tissue evidence="2">Testis</tissue>
    </source>
</reference>
<organism evidence="2">
    <name type="scientific">Mus musculus</name>
    <name type="common">Mouse</name>
    <dbReference type="NCBI Taxonomy" id="10090"/>
    <lineage>
        <taxon>Eukaryota</taxon>
        <taxon>Metazoa</taxon>
        <taxon>Chordata</taxon>
        <taxon>Craniata</taxon>
        <taxon>Vertebrata</taxon>
        <taxon>Euteleostomi</taxon>
        <taxon>Mammalia</taxon>
        <taxon>Eutheria</taxon>
        <taxon>Euarchontoglires</taxon>
        <taxon>Glires</taxon>
        <taxon>Rodentia</taxon>
        <taxon>Myomorpha</taxon>
        <taxon>Muroidea</taxon>
        <taxon>Muridae</taxon>
        <taxon>Murinae</taxon>
        <taxon>Mus</taxon>
        <taxon>Mus</taxon>
    </lineage>
</organism>
<evidence type="ECO:0000256" key="1">
    <source>
        <dbReference type="SAM" id="MobiDB-lite"/>
    </source>
</evidence>
<reference evidence="2" key="5">
    <citation type="journal article" date="2001" name="Nature">
        <title>Functional annotation of a full-length mouse cDNA collection.</title>
        <authorList>
            <consortium name="The RIKEN Genome Exploration Research Group Phase II Team and the FANTOM Consortium"/>
        </authorList>
    </citation>
    <scope>NUCLEOTIDE SEQUENCE</scope>
    <source>
        <strain evidence="2">C57BL/6J</strain>
        <tissue evidence="2">Testis</tissue>
    </source>
</reference>